<feature type="disulfide bond" evidence="3">
    <location>
        <begin position="324"/>
        <end position="338"/>
    </location>
</feature>
<evidence type="ECO:0000313" key="5">
    <source>
        <dbReference type="EMBL" id="KAF3006434.1"/>
    </source>
</evidence>
<evidence type="ECO:0000256" key="1">
    <source>
        <dbReference type="ARBA" id="ARBA00022669"/>
    </source>
</evidence>
<sequence length="533" mass="53464">MACRFGSPALATSLTGTVAAPTFAFDPANTNYLGIAGSFTSSNSAVCSFPTRYVAQQRTSTYAITPVIVTATRTTTCSVLAPPSIIPSASGSTTYSGFECPSIIDNQFAPGTYTLRFNQPNVAGVPTISSRTFIVASPTSSTDRTTTTVVATATPPSISDEIVTYISTTTVTVPGPTADEQTITQTITGGVTVTTVVTDIISSCAATTDSSSSAVASSTSSSVASTPTATLPISGDGQCGSSSGQTCMDSVFGSCCSLYGFCGSTDIYCLTTEGCQSGYGKCNIPSPVSSSSPPSPTSTVKVSPDGTCGGSNGYVCPGSGLGDCCSPYGYCGSIDSYCGAGCQVPFGTCSGGTPTGTAPQPTSTLKVSLDGSCGAGNGQTCSGSNFGSCCSQYGYCGTGDLYCAADTCQPTFGTCTATPAKRLAPKGNLRAVSFAAAKRSINQMEQKKRAIGGAGPDYTYPPVPRTTVTSTATQTITLLPSQGGSITSTTILTITTVPLPGSVLTTTTTTTTVLLPTTTATIRTTLTACPSAA</sequence>
<evidence type="ECO:0000259" key="4">
    <source>
        <dbReference type="PROSITE" id="PS50941"/>
    </source>
</evidence>
<reference evidence="5" key="1">
    <citation type="submission" date="2019-04" db="EMBL/GenBank/DDBJ databases">
        <title>Sequencing of skin fungus with MAO and IRED activity.</title>
        <authorList>
            <person name="Marsaioli A.J."/>
            <person name="Bonatto J.M.C."/>
            <person name="Reis Junior O."/>
        </authorList>
    </citation>
    <scope>NUCLEOTIDE SEQUENCE</scope>
    <source>
        <strain evidence="5">30M1</strain>
    </source>
</reference>
<evidence type="ECO:0000256" key="3">
    <source>
        <dbReference type="PROSITE-ProRule" id="PRU00261"/>
    </source>
</evidence>
<feature type="disulfide bond" evidence="3">
    <location>
        <begin position="255"/>
        <end position="269"/>
    </location>
</feature>
<keyword evidence="2 3" id="KW-1015">Disulfide bond</keyword>
<comment type="caution">
    <text evidence="3">Lacks conserved residue(s) required for the propagation of feature annotation.</text>
</comment>
<evidence type="ECO:0000313" key="6">
    <source>
        <dbReference type="Proteomes" id="UP000801428"/>
    </source>
</evidence>
<dbReference type="SUPFAM" id="SSF57016">
    <property type="entry name" value="Plant lectins/antimicrobial peptides"/>
    <property type="match status" value="3"/>
</dbReference>
<feature type="disulfide bond" evidence="3">
    <location>
        <begin position="389"/>
        <end position="403"/>
    </location>
</feature>
<dbReference type="EMBL" id="SWKU01000005">
    <property type="protein sequence ID" value="KAF3006434.1"/>
    <property type="molecule type" value="Genomic_DNA"/>
</dbReference>
<dbReference type="Proteomes" id="UP000801428">
    <property type="component" value="Unassembled WGS sequence"/>
</dbReference>
<keyword evidence="1 3" id="KW-0147">Chitin-binding</keyword>
<gene>
    <name evidence="5" type="ORF">E8E13_001912</name>
</gene>
<dbReference type="SMART" id="SM00270">
    <property type="entry name" value="ChtBD1"/>
    <property type="match status" value="3"/>
</dbReference>
<dbReference type="InterPro" id="IPR001002">
    <property type="entry name" value="Chitin-bd_1"/>
</dbReference>
<dbReference type="PANTHER" id="PTHR47849:SF8">
    <property type="entry name" value="LECTIN"/>
    <property type="match status" value="1"/>
</dbReference>
<protein>
    <recommendedName>
        <fullName evidence="4">Chitin-binding type-1 domain-containing protein</fullName>
    </recommendedName>
</protein>
<dbReference type="OrthoDB" id="1193027at2759"/>
<feature type="domain" description="Chitin-binding type-1" evidence="4">
    <location>
        <begin position="305"/>
        <end position="351"/>
    </location>
</feature>
<feature type="domain" description="Chitin-binding type-1" evidence="4">
    <location>
        <begin position="370"/>
        <end position="417"/>
    </location>
</feature>
<comment type="caution">
    <text evidence="5">The sequence shown here is derived from an EMBL/GenBank/DDBJ whole genome shotgun (WGS) entry which is preliminary data.</text>
</comment>
<dbReference type="GO" id="GO:0008061">
    <property type="term" value="F:chitin binding"/>
    <property type="evidence" value="ECO:0007669"/>
    <property type="project" value="UniProtKB-UniRule"/>
</dbReference>
<dbReference type="Gene3D" id="3.30.60.10">
    <property type="entry name" value="Endochitinase-like"/>
    <property type="match status" value="3"/>
</dbReference>
<feature type="domain" description="Chitin-binding type-1" evidence="4">
    <location>
        <begin position="236"/>
        <end position="284"/>
    </location>
</feature>
<dbReference type="AlphaFoldDB" id="A0A9P4TIV2"/>
<dbReference type="InterPro" id="IPR036861">
    <property type="entry name" value="Endochitinase-like_sf"/>
</dbReference>
<proteinExistence type="predicted"/>
<dbReference type="PANTHER" id="PTHR47849">
    <property type="entry name" value="CHITIN-BINDING LECTIN 1"/>
    <property type="match status" value="1"/>
</dbReference>
<dbReference type="PROSITE" id="PS50941">
    <property type="entry name" value="CHIT_BIND_I_2"/>
    <property type="match status" value="3"/>
</dbReference>
<keyword evidence="6" id="KW-1185">Reference proteome</keyword>
<accession>A0A9P4TIV2</accession>
<organism evidence="5 6">
    <name type="scientific">Curvularia kusanoi</name>
    <name type="common">Cochliobolus kusanoi</name>
    <dbReference type="NCBI Taxonomy" id="90978"/>
    <lineage>
        <taxon>Eukaryota</taxon>
        <taxon>Fungi</taxon>
        <taxon>Dikarya</taxon>
        <taxon>Ascomycota</taxon>
        <taxon>Pezizomycotina</taxon>
        <taxon>Dothideomycetes</taxon>
        <taxon>Pleosporomycetidae</taxon>
        <taxon>Pleosporales</taxon>
        <taxon>Pleosporineae</taxon>
        <taxon>Pleosporaceae</taxon>
        <taxon>Curvularia</taxon>
    </lineage>
</organism>
<name>A0A9P4TIV2_CURKU</name>
<dbReference type="CDD" id="cd11618">
    <property type="entry name" value="ChtBD1_1"/>
    <property type="match status" value="3"/>
</dbReference>
<evidence type="ECO:0000256" key="2">
    <source>
        <dbReference type="ARBA" id="ARBA00023157"/>
    </source>
</evidence>